<reference evidence="1" key="1">
    <citation type="submission" date="2022-11" db="EMBL/GenBank/DDBJ databases">
        <title>Genome Sequence of Boeremia exigua.</title>
        <authorList>
            <person name="Buettner E."/>
        </authorList>
    </citation>
    <scope>NUCLEOTIDE SEQUENCE</scope>
    <source>
        <strain evidence="1">CU02</strain>
    </source>
</reference>
<name>A0ACC2I9W6_9PLEO</name>
<comment type="caution">
    <text evidence="1">The sequence shown here is derived from an EMBL/GenBank/DDBJ whole genome shotgun (WGS) entry which is preliminary data.</text>
</comment>
<proteinExistence type="predicted"/>
<evidence type="ECO:0000313" key="2">
    <source>
        <dbReference type="Proteomes" id="UP001153331"/>
    </source>
</evidence>
<accession>A0ACC2I9W6</accession>
<dbReference type="EMBL" id="JAPHNI010000364">
    <property type="protein sequence ID" value="KAJ8111935.1"/>
    <property type="molecule type" value="Genomic_DNA"/>
</dbReference>
<protein>
    <submittedName>
        <fullName evidence="1">Uncharacterized protein</fullName>
    </submittedName>
</protein>
<evidence type="ECO:0000313" key="1">
    <source>
        <dbReference type="EMBL" id="KAJ8111935.1"/>
    </source>
</evidence>
<keyword evidence="2" id="KW-1185">Reference proteome</keyword>
<sequence length="105" mass="11110">MGPIIISRVGKANHSFHSSDGSCDSRVTASSLSRSPLTPAALCGPYTRLGPHIGSADFHKDLFAVDRQQQAGRFSHPSNDEGVDGAQDRATNGLPSSRIARPLAR</sequence>
<organism evidence="1 2">
    <name type="scientific">Boeremia exigua</name>
    <dbReference type="NCBI Taxonomy" id="749465"/>
    <lineage>
        <taxon>Eukaryota</taxon>
        <taxon>Fungi</taxon>
        <taxon>Dikarya</taxon>
        <taxon>Ascomycota</taxon>
        <taxon>Pezizomycotina</taxon>
        <taxon>Dothideomycetes</taxon>
        <taxon>Pleosporomycetidae</taxon>
        <taxon>Pleosporales</taxon>
        <taxon>Pleosporineae</taxon>
        <taxon>Didymellaceae</taxon>
        <taxon>Boeremia</taxon>
    </lineage>
</organism>
<gene>
    <name evidence="1" type="ORF">OPT61_g5577</name>
</gene>
<dbReference type="Proteomes" id="UP001153331">
    <property type="component" value="Unassembled WGS sequence"/>
</dbReference>